<proteinExistence type="predicted"/>
<dbReference type="SMART" id="SM00953">
    <property type="entry name" value="RES"/>
    <property type="match status" value="1"/>
</dbReference>
<dbReference type="Pfam" id="PF08808">
    <property type="entry name" value="RES"/>
    <property type="match status" value="1"/>
</dbReference>
<gene>
    <name evidence="2" type="ORF">SAMN05444338_11493</name>
</gene>
<dbReference type="STRING" id="229203.SAMN05444338_11493"/>
<feature type="domain" description="RES" evidence="1">
    <location>
        <begin position="212"/>
        <end position="358"/>
    </location>
</feature>
<sequence>MVEKTHYLCSNCAVDKYLKFYIENNSDSDEICSICTLENKTINVTEGTIINDLCRFLIRYHYPEYEYNSHWGGEELPLLFYSENYIISNKFEKQNEREFEIENFLYDLFDLNNFESEIDIYCGHYDGERNLFAEAIKNEKSHTWRHYKKELLNKNYYHLEEEAKKTFTRLLEDLKFNLNIRQTFNRARIGYSEKIEEIGFGLNSFSTKIPYSKEQLSSPPILKTTAGRANRQGVAFLYLASNQETAMGEIRPHPGHYVSVGEFQNIENLMLADLRFVDLVKYFNDNKQLQLFKILKDLSEELSIPILPEEKENYLVTQFISDIIRQIGFDGILFNSSVSNGYNLVAFEPSKFAYVDDSSKLLKITSINFECKEVEYETDNFLDFKNEK</sequence>
<evidence type="ECO:0000313" key="3">
    <source>
        <dbReference type="Proteomes" id="UP000198569"/>
    </source>
</evidence>
<reference evidence="3" key="1">
    <citation type="submission" date="2016-10" db="EMBL/GenBank/DDBJ databases">
        <authorList>
            <person name="Varghese N."/>
            <person name="Submissions S."/>
        </authorList>
    </citation>
    <scope>NUCLEOTIDE SEQUENCE [LARGE SCALE GENOMIC DNA]</scope>
    <source>
        <strain evidence="3">DSM 15718</strain>
    </source>
</reference>
<dbReference type="InterPro" id="IPR014914">
    <property type="entry name" value="RES_dom"/>
</dbReference>
<keyword evidence="3" id="KW-1185">Reference proteome</keyword>
<dbReference type="RefSeq" id="WP_091434373.1">
    <property type="nucleotide sequence ID" value="NZ_FNMV01000014.1"/>
</dbReference>
<protein>
    <submittedName>
        <fullName evidence="2">RES domain-containing protein</fullName>
    </submittedName>
</protein>
<dbReference type="OrthoDB" id="648213at2"/>
<evidence type="ECO:0000313" key="2">
    <source>
        <dbReference type="EMBL" id="SDX75741.1"/>
    </source>
</evidence>
<dbReference type="EMBL" id="FNMV01000014">
    <property type="protein sequence ID" value="SDX75741.1"/>
    <property type="molecule type" value="Genomic_DNA"/>
</dbReference>
<name>A0A1H3EAM2_9FLAO</name>
<accession>A0A1H3EAM2</accession>
<organism evidence="2 3">
    <name type="scientific">Flavobacterium degerlachei</name>
    <dbReference type="NCBI Taxonomy" id="229203"/>
    <lineage>
        <taxon>Bacteria</taxon>
        <taxon>Pseudomonadati</taxon>
        <taxon>Bacteroidota</taxon>
        <taxon>Flavobacteriia</taxon>
        <taxon>Flavobacteriales</taxon>
        <taxon>Flavobacteriaceae</taxon>
        <taxon>Flavobacterium</taxon>
    </lineage>
</organism>
<evidence type="ECO:0000259" key="1">
    <source>
        <dbReference type="SMART" id="SM00953"/>
    </source>
</evidence>
<dbReference type="AlphaFoldDB" id="A0A1H3EAM2"/>
<dbReference type="Proteomes" id="UP000198569">
    <property type="component" value="Unassembled WGS sequence"/>
</dbReference>